<dbReference type="EMBL" id="JBFXLT010000063">
    <property type="protein sequence ID" value="KAL2811058.1"/>
    <property type="molecule type" value="Genomic_DNA"/>
</dbReference>
<protein>
    <submittedName>
        <fullName evidence="1">Uncharacterized protein</fullName>
    </submittedName>
</protein>
<proteinExistence type="predicted"/>
<accession>A0ABR4H6F4</accession>
<organism evidence="1 2">
    <name type="scientific">Aspergillus granulosus</name>
    <dbReference type="NCBI Taxonomy" id="176169"/>
    <lineage>
        <taxon>Eukaryota</taxon>
        <taxon>Fungi</taxon>
        <taxon>Dikarya</taxon>
        <taxon>Ascomycota</taxon>
        <taxon>Pezizomycotina</taxon>
        <taxon>Eurotiomycetes</taxon>
        <taxon>Eurotiomycetidae</taxon>
        <taxon>Eurotiales</taxon>
        <taxon>Aspergillaceae</taxon>
        <taxon>Aspergillus</taxon>
        <taxon>Aspergillus subgen. Nidulantes</taxon>
    </lineage>
</organism>
<reference evidence="1 2" key="1">
    <citation type="submission" date="2024-07" db="EMBL/GenBank/DDBJ databases">
        <title>Section-level genome sequencing and comparative genomics of Aspergillus sections Usti and Cavernicolus.</title>
        <authorList>
            <consortium name="Lawrence Berkeley National Laboratory"/>
            <person name="Nybo J.L."/>
            <person name="Vesth T.C."/>
            <person name="Theobald S."/>
            <person name="Frisvad J.C."/>
            <person name="Larsen T.O."/>
            <person name="Kjaerboelling I."/>
            <person name="Rothschild-Mancinelli K."/>
            <person name="Lyhne E.K."/>
            <person name="Kogle M.E."/>
            <person name="Barry K."/>
            <person name="Clum A."/>
            <person name="Na H."/>
            <person name="Ledsgaard L."/>
            <person name="Lin J."/>
            <person name="Lipzen A."/>
            <person name="Kuo A."/>
            <person name="Riley R."/>
            <person name="Mondo S."/>
            <person name="Labutti K."/>
            <person name="Haridas S."/>
            <person name="Pangalinan J."/>
            <person name="Salamov A.A."/>
            <person name="Simmons B.A."/>
            <person name="Magnuson J.K."/>
            <person name="Chen J."/>
            <person name="Drula E."/>
            <person name="Henrissat B."/>
            <person name="Wiebenga A."/>
            <person name="Lubbers R.J."/>
            <person name="Gomes A.C."/>
            <person name="Makela M.R."/>
            <person name="Stajich J."/>
            <person name="Grigoriev I.V."/>
            <person name="Mortensen U.H."/>
            <person name="De Vries R.P."/>
            <person name="Baker S.E."/>
            <person name="Andersen M.R."/>
        </authorList>
    </citation>
    <scope>NUCLEOTIDE SEQUENCE [LARGE SCALE GENOMIC DNA]</scope>
    <source>
        <strain evidence="1 2">CBS 588.65</strain>
    </source>
</reference>
<dbReference type="Proteomes" id="UP001610334">
    <property type="component" value="Unassembled WGS sequence"/>
</dbReference>
<name>A0ABR4H6F4_9EURO</name>
<gene>
    <name evidence="1" type="ORF">BJX63DRAFT_400338</name>
</gene>
<sequence length="130" mass="14504">MPLVWMMVGWDGVLRQVLWNSRVEALGGGLGGLGVEAVYRPGSDSGSDGAEQRQEVRLTWEGKEVEPMDEIEAGMKRAEEEWMAKWEGKGLRYISAEEVLDAVERVVPGVRPIMISEEEREMVVKALLST</sequence>
<keyword evidence="2" id="KW-1185">Reference proteome</keyword>
<evidence type="ECO:0000313" key="1">
    <source>
        <dbReference type="EMBL" id="KAL2811058.1"/>
    </source>
</evidence>
<comment type="caution">
    <text evidence="1">The sequence shown here is derived from an EMBL/GenBank/DDBJ whole genome shotgun (WGS) entry which is preliminary data.</text>
</comment>
<evidence type="ECO:0000313" key="2">
    <source>
        <dbReference type="Proteomes" id="UP001610334"/>
    </source>
</evidence>